<dbReference type="InterPro" id="IPR058860">
    <property type="entry name" value="MIB_M2"/>
</dbReference>
<dbReference type="NCBIfam" id="TIGR04526">
    <property type="entry name" value="predic_Ig_block"/>
    <property type="match status" value="1"/>
</dbReference>
<dbReference type="Pfam" id="PF26360">
    <property type="entry name" value="MIB_M1"/>
    <property type="match status" value="1"/>
</dbReference>
<dbReference type="NCBIfam" id="TIGR04524">
    <property type="entry name" value="mycoplas_M_dom"/>
    <property type="match status" value="1"/>
</dbReference>
<feature type="domain" description="IgG-blocking virulence" evidence="1">
    <location>
        <begin position="323"/>
        <end position="522"/>
    </location>
</feature>
<dbReference type="InterPro" id="IPR030942">
    <property type="entry name" value="Mycoplas_M_dom"/>
</dbReference>
<evidence type="ECO:0000259" key="2">
    <source>
        <dbReference type="Pfam" id="PF26361"/>
    </source>
</evidence>
<evidence type="ECO:0000313" key="4">
    <source>
        <dbReference type="EMBL" id="PZW01585.1"/>
    </source>
</evidence>
<keyword evidence="5" id="KW-1185">Reference proteome</keyword>
<reference evidence="4 5" key="1">
    <citation type="submission" date="2018-06" db="EMBL/GenBank/DDBJ databases">
        <title>Genomic Encyclopedia of Archaeal and Bacterial Type Strains, Phase II (KMG-II): from individual species to whole genera.</title>
        <authorList>
            <person name="Goeker M."/>
        </authorList>
    </citation>
    <scope>NUCLEOTIDE SEQUENCE [LARGE SCALE GENOMIC DNA]</scope>
    <source>
        <strain evidence="4 5">ATCC 51348</strain>
    </source>
</reference>
<sequence>MSSFKSKKTKKMILSLGIATLLAIPLGVFVYSLNHRNHLGINYINNNQSNPEIFNRGFANSSNASISNSDHNLKELKTPIVTEDKIEERIQPIEVDKSNHETKPIENANNNGNLDSDNIEIKEVVINGVKVILHAEKPPKRILDKRDIDSRITNRIPYINNHVGKVLRIEVTEKLKEATVKNLVNGEWSSLENYTNTFLSDDIPLTKTKEFDPDLYFRNNSHVWQRMIDRFWRLLESENVVNFLNEDAAKKWRDKENLHFDSKDLKYAWLIKNLDYSKFTKLSKGALEYLGQGYTASADNVYVDENGELSSYAFSPAPGYNSVTTRQEKDNRERRAFAIDGYYGRNSGDIASGDYPGWTKRIVTNDEKFKEFNVGNNDGIVITELTREKQDPGLAINKGYVVEIDAANEAGFEKTEKLIRDLQSKNIEITSYRIRNMGKKDINQSFRRIFKALPNKLPQLELFFDDRATNTEALIELENKEIKELSIFTIGNALLDNWSINPLALRGVAWVNTIDYNINLDSKKFDMASRIVFNTLAFEESDIKKEQSDPKEKFKRINEGLRMAYYVRNNEGVFQGNFGPGLDPDTDEGNNSYPTRIDFSRAPSIKSLKHLVFSDYIKESNRSRKLKNVKFFNDKQWFEISADDLDNAQFDSVIAHDEPGPPKAKIEFSNVLETQSIRISGNSELSSSALSNLRILLKLTEIGNPIQVDSNAIALKNQLTKYGFNVEDSSDETFN</sequence>
<accession>A0A2W7G957</accession>
<dbReference type="Pfam" id="PF26364">
    <property type="entry name" value="MIB_M2"/>
    <property type="match status" value="1"/>
</dbReference>
<feature type="domain" description="Mycoplasma immunoglobulin binding protein arm" evidence="2">
    <location>
        <begin position="172"/>
        <end position="318"/>
    </location>
</feature>
<evidence type="ECO:0000259" key="1">
    <source>
        <dbReference type="Pfam" id="PF26360"/>
    </source>
</evidence>
<dbReference type="EMBL" id="QKUB01000001">
    <property type="protein sequence ID" value="PZW01585.1"/>
    <property type="molecule type" value="Genomic_DNA"/>
</dbReference>
<dbReference type="AlphaFoldDB" id="A0A2W7G957"/>
<dbReference type="Pfam" id="PF26361">
    <property type="entry name" value="MIB_arm"/>
    <property type="match status" value="1"/>
</dbReference>
<comment type="caution">
    <text evidence="4">The sequence shown here is derived from an EMBL/GenBank/DDBJ whole genome shotgun (WGS) entry which is preliminary data.</text>
</comment>
<gene>
    <name evidence="4" type="ORF">BCF89_101115</name>
</gene>
<dbReference type="InterPro" id="IPR058861">
    <property type="entry name" value="MIB_arm"/>
</dbReference>
<feature type="domain" description="Mycoplasma immunoglobulin binding protein M2" evidence="3">
    <location>
        <begin position="533"/>
        <end position="727"/>
    </location>
</feature>
<evidence type="ECO:0000259" key="3">
    <source>
        <dbReference type="Pfam" id="PF26364"/>
    </source>
</evidence>
<proteinExistence type="predicted"/>
<name>A0A2W7G957_9BACT</name>
<protein>
    <submittedName>
        <fullName evidence="4">Putative immunoglobulin-blocking virulence protein</fullName>
    </submittedName>
</protein>
<evidence type="ECO:0000313" key="5">
    <source>
        <dbReference type="Proteomes" id="UP000249646"/>
    </source>
</evidence>
<dbReference type="OrthoDB" id="401311at2"/>
<dbReference type="Proteomes" id="UP000249646">
    <property type="component" value="Unassembled WGS sequence"/>
</dbReference>
<organism evidence="4 5">
    <name type="scientific">Metamycoplasma auris</name>
    <dbReference type="NCBI Taxonomy" id="51363"/>
    <lineage>
        <taxon>Bacteria</taxon>
        <taxon>Bacillati</taxon>
        <taxon>Mycoplasmatota</taxon>
        <taxon>Mycoplasmoidales</taxon>
        <taxon>Metamycoplasmataceae</taxon>
        <taxon>Metamycoplasma</taxon>
    </lineage>
</organism>
<dbReference type="InterPro" id="IPR030941">
    <property type="entry name" value="Predic_Ig_block"/>
</dbReference>
<dbReference type="RefSeq" id="WP_111518042.1">
    <property type="nucleotide sequence ID" value="NZ_QKUB01000001.1"/>
</dbReference>